<dbReference type="GO" id="GO:0006355">
    <property type="term" value="P:regulation of DNA-templated transcription"/>
    <property type="evidence" value="ECO:0007669"/>
    <property type="project" value="InterPro"/>
</dbReference>
<dbReference type="AlphaFoldDB" id="A0A222MYV6"/>
<name>A0A222MYV6_9BACT</name>
<dbReference type="SUPFAM" id="SSF47598">
    <property type="entry name" value="Ribbon-helix-helix"/>
    <property type="match status" value="1"/>
</dbReference>
<dbReference type="EMBL" id="CP022347">
    <property type="protein sequence ID" value="ASQ31029.1"/>
    <property type="molecule type" value="Genomic_DNA"/>
</dbReference>
<dbReference type="Proteomes" id="UP000201169">
    <property type="component" value="Chromosome"/>
</dbReference>
<protein>
    <submittedName>
        <fullName evidence="1">Putative DNA binding protein</fullName>
    </submittedName>
</protein>
<gene>
    <name evidence="1" type="ORF">CAV_1409</name>
</gene>
<sequence length="84" mass="9566">MKKQVKSVSCSFKIPAELKQSLDTLSKNTERTKTSIIIEALQLYIANNEKDDFSFAIDALEELKSGNYKKADKKLDDVIKQLKQ</sequence>
<accession>A0A222MYV6</accession>
<dbReference type="RefSeq" id="WP_094325837.1">
    <property type="nucleotide sequence ID" value="NZ_CP022347.1"/>
</dbReference>
<evidence type="ECO:0000313" key="2">
    <source>
        <dbReference type="Proteomes" id="UP000201169"/>
    </source>
</evidence>
<dbReference type="CDD" id="cd22233">
    <property type="entry name" value="RHH_CopAso-like"/>
    <property type="match status" value="1"/>
</dbReference>
<proteinExistence type="predicted"/>
<dbReference type="InterPro" id="IPR010985">
    <property type="entry name" value="Ribbon_hlx_hlx"/>
</dbReference>
<reference evidence="1 2" key="1">
    <citation type="submission" date="2017-07" db="EMBL/GenBank/DDBJ databases">
        <title>Analysis of two Campylobacter avium genomes and identification of a novel hippuricase gene.</title>
        <authorList>
            <person name="Miller W.G."/>
            <person name="Chapman M.H."/>
            <person name="Yee E."/>
            <person name="Revez J."/>
            <person name="Bono J.L."/>
            <person name="Rossi M."/>
        </authorList>
    </citation>
    <scope>NUCLEOTIDE SEQUENCE [LARGE SCALE GENOMIC DNA]</scope>
    <source>
        <strain evidence="1 2">LMG 24591</strain>
    </source>
</reference>
<dbReference type="KEGG" id="cavi:CAV_1409"/>
<evidence type="ECO:0000313" key="1">
    <source>
        <dbReference type="EMBL" id="ASQ31029.1"/>
    </source>
</evidence>
<keyword evidence="2" id="KW-1185">Reference proteome</keyword>
<dbReference type="OrthoDB" id="5363306at2"/>
<organism evidence="1 2">
    <name type="scientific">Campylobacter avium LMG 24591</name>
    <dbReference type="NCBI Taxonomy" id="522484"/>
    <lineage>
        <taxon>Bacteria</taxon>
        <taxon>Pseudomonadati</taxon>
        <taxon>Campylobacterota</taxon>
        <taxon>Epsilonproteobacteria</taxon>
        <taxon>Campylobacterales</taxon>
        <taxon>Campylobacteraceae</taxon>
        <taxon>Campylobacter</taxon>
    </lineage>
</organism>